<evidence type="ECO:0000256" key="3">
    <source>
        <dbReference type="ARBA" id="ARBA00022989"/>
    </source>
</evidence>
<evidence type="ECO:0000256" key="5">
    <source>
        <dbReference type="ARBA" id="ARBA00023136"/>
    </source>
</evidence>
<evidence type="ECO:0000256" key="4">
    <source>
        <dbReference type="ARBA" id="ARBA00023040"/>
    </source>
</evidence>
<evidence type="ECO:0008006" key="11">
    <source>
        <dbReference type="Google" id="ProtNLM"/>
    </source>
</evidence>
<gene>
    <name evidence="9" type="ORF">SteCoe_15844</name>
</gene>
<feature type="transmembrane region" description="Helical" evidence="8">
    <location>
        <begin position="43"/>
        <end position="63"/>
    </location>
</feature>
<dbReference type="GO" id="GO:0004930">
    <property type="term" value="F:G protein-coupled receptor activity"/>
    <property type="evidence" value="ECO:0007669"/>
    <property type="project" value="UniProtKB-KW"/>
</dbReference>
<evidence type="ECO:0000256" key="8">
    <source>
        <dbReference type="SAM" id="Phobius"/>
    </source>
</evidence>
<evidence type="ECO:0000313" key="10">
    <source>
        <dbReference type="Proteomes" id="UP000187209"/>
    </source>
</evidence>
<evidence type="ECO:0000256" key="1">
    <source>
        <dbReference type="ARBA" id="ARBA00004141"/>
    </source>
</evidence>
<protein>
    <recommendedName>
        <fullName evidence="11">G-protein coupled receptors family 1 profile domain-containing protein</fullName>
    </recommendedName>
</protein>
<feature type="transmembrane region" description="Helical" evidence="8">
    <location>
        <begin position="83"/>
        <end position="104"/>
    </location>
</feature>
<evidence type="ECO:0000256" key="7">
    <source>
        <dbReference type="ARBA" id="ARBA00023224"/>
    </source>
</evidence>
<dbReference type="AlphaFoldDB" id="A0A1R2C2M8"/>
<dbReference type="EMBL" id="MPUH01000310">
    <property type="protein sequence ID" value="OMJ83256.1"/>
    <property type="molecule type" value="Genomic_DNA"/>
</dbReference>
<dbReference type="Proteomes" id="UP000187209">
    <property type="component" value="Unassembled WGS sequence"/>
</dbReference>
<comment type="caution">
    <text evidence="9">The sequence shown here is derived from an EMBL/GenBank/DDBJ whole genome shotgun (WGS) entry which is preliminary data.</text>
</comment>
<keyword evidence="4" id="KW-0297">G-protein coupled receptor</keyword>
<dbReference type="Gene3D" id="1.20.1070.10">
    <property type="entry name" value="Rhodopsin 7-helix transmembrane proteins"/>
    <property type="match status" value="1"/>
</dbReference>
<name>A0A1R2C2M8_9CILI</name>
<reference evidence="9 10" key="1">
    <citation type="submission" date="2016-11" db="EMBL/GenBank/DDBJ databases">
        <title>The macronuclear genome of Stentor coeruleus: a giant cell with tiny introns.</title>
        <authorList>
            <person name="Slabodnick M."/>
            <person name="Ruby J.G."/>
            <person name="Reiff S.B."/>
            <person name="Swart E.C."/>
            <person name="Gosai S."/>
            <person name="Prabakaran S."/>
            <person name="Witkowska E."/>
            <person name="Larue G.E."/>
            <person name="Fisher S."/>
            <person name="Freeman R.M."/>
            <person name="Gunawardena J."/>
            <person name="Chu W."/>
            <person name="Stover N.A."/>
            <person name="Gregory B.D."/>
            <person name="Nowacki M."/>
            <person name="Derisi J."/>
            <person name="Roy S.W."/>
            <person name="Marshall W.F."/>
            <person name="Sood P."/>
        </authorList>
    </citation>
    <scope>NUCLEOTIDE SEQUENCE [LARGE SCALE GENOMIC DNA]</scope>
    <source>
        <strain evidence="9">WM001</strain>
    </source>
</reference>
<keyword evidence="10" id="KW-1185">Reference proteome</keyword>
<dbReference type="GO" id="GO:0005886">
    <property type="term" value="C:plasma membrane"/>
    <property type="evidence" value="ECO:0007669"/>
    <property type="project" value="TreeGrafter"/>
</dbReference>
<keyword evidence="7" id="KW-0807">Transducer</keyword>
<organism evidence="9 10">
    <name type="scientific">Stentor coeruleus</name>
    <dbReference type="NCBI Taxonomy" id="5963"/>
    <lineage>
        <taxon>Eukaryota</taxon>
        <taxon>Sar</taxon>
        <taxon>Alveolata</taxon>
        <taxon>Ciliophora</taxon>
        <taxon>Postciliodesmatophora</taxon>
        <taxon>Heterotrichea</taxon>
        <taxon>Heterotrichida</taxon>
        <taxon>Stentoridae</taxon>
        <taxon>Stentor</taxon>
    </lineage>
</organism>
<evidence type="ECO:0000256" key="6">
    <source>
        <dbReference type="ARBA" id="ARBA00023170"/>
    </source>
</evidence>
<sequence>MCFQLINSEITYYIQFGAGIFGIFGALSIIITYILVKQIRSYYFKLVFYVSIADVIRGLTFLIPKFLLKNRSICLATAAVSNYFAMFSALMALFLSVIIYQVTFKSIENVQKYHRRCLFLILFFLPIAYILPFITASYALIDLNCTFTEDFIGNMWRLGIFYIPGWTMIIISITAYCKVYKKLNFSFIDENTKKLLYKVALYPLVVCVLFILLTTLRIIEIFAYNFCTIEYLSMITMCASASQGFWNALIFFSTPSVRRILCKRNDYESTIKTSTIMSSQTSQASLNISDASNPLIKDCTSMQRF</sequence>
<keyword evidence="3 8" id="KW-1133">Transmembrane helix</keyword>
<dbReference type="GO" id="GO:0007189">
    <property type="term" value="P:adenylate cyclase-activating G protein-coupled receptor signaling pathway"/>
    <property type="evidence" value="ECO:0007669"/>
    <property type="project" value="TreeGrafter"/>
</dbReference>
<evidence type="ECO:0000256" key="2">
    <source>
        <dbReference type="ARBA" id="ARBA00022692"/>
    </source>
</evidence>
<dbReference type="PANTHER" id="PTHR23112">
    <property type="entry name" value="G PROTEIN-COUPLED RECEPTOR 157-RELATED"/>
    <property type="match status" value="1"/>
</dbReference>
<dbReference type="SUPFAM" id="SSF81321">
    <property type="entry name" value="Family A G protein-coupled receptor-like"/>
    <property type="match status" value="1"/>
</dbReference>
<keyword evidence="2 8" id="KW-0812">Transmembrane</keyword>
<dbReference type="InterPro" id="IPR022343">
    <property type="entry name" value="GCR1-cAMP_receptor"/>
</dbReference>
<dbReference type="PANTHER" id="PTHR23112:SF0">
    <property type="entry name" value="TRANSMEMBRANE PROTEIN 116"/>
    <property type="match status" value="1"/>
</dbReference>
<dbReference type="PRINTS" id="PR02000">
    <property type="entry name" value="GCR1PLANT"/>
</dbReference>
<keyword evidence="5 8" id="KW-0472">Membrane</keyword>
<feature type="transmembrane region" description="Helical" evidence="8">
    <location>
        <begin position="199"/>
        <end position="219"/>
    </location>
</feature>
<feature type="transmembrane region" description="Helical" evidence="8">
    <location>
        <begin position="116"/>
        <end position="141"/>
    </location>
</feature>
<evidence type="ECO:0000313" key="9">
    <source>
        <dbReference type="EMBL" id="OMJ83256.1"/>
    </source>
</evidence>
<dbReference type="OrthoDB" id="299724at2759"/>
<feature type="transmembrane region" description="Helical" evidence="8">
    <location>
        <begin position="12"/>
        <end position="36"/>
    </location>
</feature>
<dbReference type="PRINTS" id="PR02001">
    <property type="entry name" value="GCR1CAMPR"/>
</dbReference>
<keyword evidence="6" id="KW-0675">Receptor</keyword>
<feature type="transmembrane region" description="Helical" evidence="8">
    <location>
        <begin position="161"/>
        <end position="179"/>
    </location>
</feature>
<accession>A0A1R2C2M8</accession>
<comment type="subcellular location">
    <subcellularLocation>
        <location evidence="1">Membrane</location>
        <topology evidence="1">Multi-pass membrane protein</topology>
    </subcellularLocation>
</comment>
<proteinExistence type="predicted"/>
<feature type="transmembrane region" description="Helical" evidence="8">
    <location>
        <begin position="231"/>
        <end position="254"/>
    </location>
</feature>
<dbReference type="InterPro" id="IPR022340">
    <property type="entry name" value="GPCR_GCR1_put"/>
</dbReference>